<sequence>MTMKNYLSLLFLISAFSIFHAQANDSLDNIKKTHEITLSYSYNDYPFSFIQNEKPVGMAIDLCQDLVHQLEKQLDIAHIDIHWVGGKQVETFNRVKEHRVDMTCSAITRNDARLKSYNFSKPYFVTTTAFLSKKNDAIHEDKDLHGKTIAVISGDSTIGRINKLNHKLNFSLLMVPTADYSSALELFKSGGVKMLATDEVLLAAFLAKEPKNYSISHIDFVDTDVYGLMLAKESLPLTSQVNSALAQIITSGEYNVLYKKWFMSPIPPAQKNLNMPMSKALKTYINSYKPVAAS</sequence>
<dbReference type="EMBL" id="LXER01000017">
    <property type="protein sequence ID" value="OAT31941.1"/>
    <property type="molecule type" value="Genomic_DNA"/>
</dbReference>
<proteinExistence type="inferred from homology"/>
<dbReference type="RefSeq" id="WP_064558914.1">
    <property type="nucleotide sequence ID" value="NZ_LXER01000017.1"/>
</dbReference>
<name>A0A1B7IQE3_9ENTR</name>
<dbReference type="GO" id="GO:0005576">
    <property type="term" value="C:extracellular region"/>
    <property type="evidence" value="ECO:0007669"/>
    <property type="project" value="TreeGrafter"/>
</dbReference>
<dbReference type="InterPro" id="IPR051455">
    <property type="entry name" value="Bact_solute-bind_prot3"/>
</dbReference>
<evidence type="ECO:0000256" key="3">
    <source>
        <dbReference type="ARBA" id="ARBA00022729"/>
    </source>
</evidence>
<feature type="signal peptide" evidence="4">
    <location>
        <begin position="1"/>
        <end position="23"/>
    </location>
</feature>
<feature type="domain" description="Solute-binding protein family 3/N-terminal" evidence="5">
    <location>
        <begin position="35"/>
        <end position="265"/>
    </location>
</feature>
<reference evidence="6 7" key="1">
    <citation type="submission" date="2016-04" db="EMBL/GenBank/DDBJ databases">
        <title>ATOL: Assembling a taxonomically balanced genome-scale reconstruction of the evolutionary history of the Enterobacteriaceae.</title>
        <authorList>
            <person name="Plunkett G.III."/>
            <person name="Neeno-Eckwall E.C."/>
            <person name="Glasner J.D."/>
            <person name="Perna N.T."/>
        </authorList>
    </citation>
    <scope>NUCLEOTIDE SEQUENCE [LARGE SCALE GENOMIC DNA]</scope>
    <source>
        <strain evidence="6 7">ATCC 51605</strain>
    </source>
</reference>
<accession>A0A1B7IQE3</accession>
<dbReference type="Gene3D" id="3.40.190.10">
    <property type="entry name" value="Periplasmic binding protein-like II"/>
    <property type="match status" value="2"/>
</dbReference>
<dbReference type="Proteomes" id="UP000078410">
    <property type="component" value="Unassembled WGS sequence"/>
</dbReference>
<dbReference type="InterPro" id="IPR001638">
    <property type="entry name" value="Solute-binding_3/MltF_N"/>
</dbReference>
<comment type="similarity">
    <text evidence="1">Belongs to the bacterial solute-binding protein 3 family.</text>
</comment>
<dbReference type="GO" id="GO:0006865">
    <property type="term" value="P:amino acid transport"/>
    <property type="evidence" value="ECO:0007669"/>
    <property type="project" value="TreeGrafter"/>
</dbReference>
<feature type="chain" id="PRO_5008594272" evidence="4">
    <location>
        <begin position="24"/>
        <end position="294"/>
    </location>
</feature>
<dbReference type="SUPFAM" id="SSF53850">
    <property type="entry name" value="Periplasmic binding protein-like II"/>
    <property type="match status" value="1"/>
</dbReference>
<evidence type="ECO:0000256" key="2">
    <source>
        <dbReference type="ARBA" id="ARBA00022448"/>
    </source>
</evidence>
<dbReference type="GO" id="GO:0030288">
    <property type="term" value="C:outer membrane-bounded periplasmic space"/>
    <property type="evidence" value="ECO:0007669"/>
    <property type="project" value="TreeGrafter"/>
</dbReference>
<organism evidence="6 7">
    <name type="scientific">Buttiauxella brennerae ATCC 51605</name>
    <dbReference type="NCBI Taxonomy" id="1354251"/>
    <lineage>
        <taxon>Bacteria</taxon>
        <taxon>Pseudomonadati</taxon>
        <taxon>Pseudomonadota</taxon>
        <taxon>Gammaproteobacteria</taxon>
        <taxon>Enterobacterales</taxon>
        <taxon>Enterobacteriaceae</taxon>
        <taxon>Buttiauxella</taxon>
    </lineage>
</organism>
<gene>
    <name evidence="6" type="ORF">M975_1833</name>
</gene>
<evidence type="ECO:0000313" key="6">
    <source>
        <dbReference type="EMBL" id="OAT31941.1"/>
    </source>
</evidence>
<dbReference type="AlphaFoldDB" id="A0A1B7IQE3"/>
<dbReference type="Pfam" id="PF00497">
    <property type="entry name" value="SBP_bac_3"/>
    <property type="match status" value="1"/>
</dbReference>
<keyword evidence="7" id="KW-1185">Reference proteome</keyword>
<dbReference type="PATRIC" id="fig|1354251.4.peg.1892"/>
<dbReference type="SMART" id="SM00062">
    <property type="entry name" value="PBPb"/>
    <property type="match status" value="1"/>
</dbReference>
<comment type="caution">
    <text evidence="6">The sequence shown here is derived from an EMBL/GenBank/DDBJ whole genome shotgun (WGS) entry which is preliminary data.</text>
</comment>
<evidence type="ECO:0000313" key="7">
    <source>
        <dbReference type="Proteomes" id="UP000078410"/>
    </source>
</evidence>
<protein>
    <submittedName>
        <fullName evidence="6">Periplasmic substrate-binding component of an ABC superfamily glutamine transporter</fullName>
    </submittedName>
</protein>
<evidence type="ECO:0000256" key="1">
    <source>
        <dbReference type="ARBA" id="ARBA00010333"/>
    </source>
</evidence>
<evidence type="ECO:0000259" key="5">
    <source>
        <dbReference type="SMART" id="SM00062"/>
    </source>
</evidence>
<keyword evidence="3 4" id="KW-0732">Signal</keyword>
<evidence type="ECO:0000256" key="4">
    <source>
        <dbReference type="SAM" id="SignalP"/>
    </source>
</evidence>
<dbReference type="PANTHER" id="PTHR30085:SF2">
    <property type="entry name" value="GLUTAMATE_ASPARTATE IMPORT SOLUTE-BINDING PROTEIN"/>
    <property type="match status" value="1"/>
</dbReference>
<dbReference type="PANTHER" id="PTHR30085">
    <property type="entry name" value="AMINO ACID ABC TRANSPORTER PERMEASE"/>
    <property type="match status" value="1"/>
</dbReference>
<keyword evidence="2" id="KW-0813">Transport</keyword>